<keyword evidence="1" id="KW-0472">Membrane</keyword>
<evidence type="ECO:0000313" key="3">
    <source>
        <dbReference type="EMBL" id="CZR55486.1"/>
    </source>
</evidence>
<protein>
    <recommendedName>
        <fullName evidence="2">DUF6594 domain-containing protein</fullName>
    </recommendedName>
</protein>
<dbReference type="AlphaFoldDB" id="A0A1L7WRS9"/>
<feature type="domain" description="DUF6594" evidence="2">
    <location>
        <begin position="12"/>
        <end position="281"/>
    </location>
</feature>
<feature type="transmembrane region" description="Helical" evidence="1">
    <location>
        <begin position="220"/>
        <end position="243"/>
    </location>
</feature>
<keyword evidence="1" id="KW-1133">Transmembrane helix</keyword>
<dbReference type="Pfam" id="PF20237">
    <property type="entry name" value="DUF6594"/>
    <property type="match status" value="1"/>
</dbReference>
<dbReference type="PANTHER" id="PTHR34502:SF5">
    <property type="entry name" value="DUF6594 DOMAIN-CONTAINING PROTEIN"/>
    <property type="match status" value="1"/>
</dbReference>
<accession>A0A1L7WRS9</accession>
<evidence type="ECO:0000259" key="2">
    <source>
        <dbReference type="Pfam" id="PF20237"/>
    </source>
</evidence>
<feature type="transmembrane region" description="Helical" evidence="1">
    <location>
        <begin position="250"/>
        <end position="270"/>
    </location>
</feature>
<keyword evidence="1" id="KW-0812">Transmembrane</keyword>
<evidence type="ECO:0000256" key="1">
    <source>
        <dbReference type="SAM" id="Phobius"/>
    </source>
</evidence>
<keyword evidence="4" id="KW-1185">Reference proteome</keyword>
<proteinExistence type="predicted"/>
<reference evidence="3 4" key="1">
    <citation type="submission" date="2016-03" db="EMBL/GenBank/DDBJ databases">
        <authorList>
            <person name="Ploux O."/>
        </authorList>
    </citation>
    <scope>NUCLEOTIDE SEQUENCE [LARGE SCALE GENOMIC DNA]</scope>
    <source>
        <strain evidence="3 4">UAMH 11012</strain>
    </source>
</reference>
<sequence>MQATIPPVAEGYPQIAHLMSEHRELGIFRRFETLNILGLLHMQAELMILEEKYYQLASTDEKCSSRAYRSRDWWTLTQLDSTGKREQWETLLQIREKLDKYSRLCPASLKDSSLTLSRQISACNDKSISAPAQLRILTTWCSSGIGSRTHNQAIFLFAASTAKHGARSFRMTLLQYSIEVLETPSHDGLSMHLFQDSMLALGIALPSEITQYKDSVIIKILNGVATIIASLIPISSIVLLYFVSSISARLGILTGFTALFSLCLVLVTSASRVEIFAATSA</sequence>
<dbReference type="OrthoDB" id="5342093at2759"/>
<gene>
    <name evidence="3" type="ORF">PAC_05374</name>
</gene>
<dbReference type="EMBL" id="FJOG01000006">
    <property type="protein sequence ID" value="CZR55486.1"/>
    <property type="molecule type" value="Genomic_DNA"/>
</dbReference>
<dbReference type="InterPro" id="IPR046529">
    <property type="entry name" value="DUF6594"/>
</dbReference>
<name>A0A1L7WRS9_9HELO</name>
<dbReference type="Proteomes" id="UP000184330">
    <property type="component" value="Unassembled WGS sequence"/>
</dbReference>
<organism evidence="3 4">
    <name type="scientific">Phialocephala subalpina</name>
    <dbReference type="NCBI Taxonomy" id="576137"/>
    <lineage>
        <taxon>Eukaryota</taxon>
        <taxon>Fungi</taxon>
        <taxon>Dikarya</taxon>
        <taxon>Ascomycota</taxon>
        <taxon>Pezizomycotina</taxon>
        <taxon>Leotiomycetes</taxon>
        <taxon>Helotiales</taxon>
        <taxon>Mollisiaceae</taxon>
        <taxon>Phialocephala</taxon>
        <taxon>Phialocephala fortinii species complex</taxon>
    </lineage>
</organism>
<dbReference type="PANTHER" id="PTHR34502">
    <property type="entry name" value="DUF6594 DOMAIN-CONTAINING PROTEIN-RELATED"/>
    <property type="match status" value="1"/>
</dbReference>
<evidence type="ECO:0000313" key="4">
    <source>
        <dbReference type="Proteomes" id="UP000184330"/>
    </source>
</evidence>